<evidence type="ECO:0000256" key="1">
    <source>
        <dbReference type="ARBA" id="ARBA00004651"/>
    </source>
</evidence>
<feature type="transmembrane region" description="Helical" evidence="8">
    <location>
        <begin position="322"/>
        <end position="347"/>
    </location>
</feature>
<protein>
    <submittedName>
        <fullName evidence="9">Na+/H+-dicarboxylate symporter</fullName>
    </submittedName>
</protein>
<dbReference type="GO" id="GO:0005886">
    <property type="term" value="C:plasma membrane"/>
    <property type="evidence" value="ECO:0007669"/>
    <property type="project" value="UniProtKB-SubCell"/>
</dbReference>
<dbReference type="AlphaFoldDB" id="A0A1W2EEX7"/>
<keyword evidence="4 8" id="KW-0812">Transmembrane</keyword>
<organism evidence="9 10">
    <name type="scientific">Sporomusa malonica</name>
    <dbReference type="NCBI Taxonomy" id="112901"/>
    <lineage>
        <taxon>Bacteria</taxon>
        <taxon>Bacillati</taxon>
        <taxon>Bacillota</taxon>
        <taxon>Negativicutes</taxon>
        <taxon>Selenomonadales</taxon>
        <taxon>Sporomusaceae</taxon>
        <taxon>Sporomusa</taxon>
    </lineage>
</organism>
<feature type="transmembrane region" description="Helical" evidence="8">
    <location>
        <begin position="179"/>
        <end position="201"/>
    </location>
</feature>
<dbReference type="GO" id="GO:0015293">
    <property type="term" value="F:symporter activity"/>
    <property type="evidence" value="ECO:0007669"/>
    <property type="project" value="UniProtKB-KW"/>
</dbReference>
<feature type="transmembrane region" description="Helical" evidence="8">
    <location>
        <begin position="213"/>
        <end position="236"/>
    </location>
</feature>
<dbReference type="InterPro" id="IPR001991">
    <property type="entry name" value="Na-dicarboxylate_symporter"/>
</dbReference>
<dbReference type="Gene3D" id="1.10.3860.10">
    <property type="entry name" value="Sodium:dicarboxylate symporter"/>
    <property type="match status" value="1"/>
</dbReference>
<comment type="subcellular location">
    <subcellularLocation>
        <location evidence="1">Cell membrane</location>
        <topology evidence="1">Multi-pass membrane protein</topology>
    </subcellularLocation>
</comment>
<dbReference type="PROSITE" id="PS00714">
    <property type="entry name" value="NA_DICARBOXYL_SYMP_2"/>
    <property type="match status" value="1"/>
</dbReference>
<dbReference type="InterPro" id="IPR018107">
    <property type="entry name" value="Na-dicarboxylate_symporter_CS"/>
</dbReference>
<evidence type="ECO:0000256" key="6">
    <source>
        <dbReference type="ARBA" id="ARBA00022989"/>
    </source>
</evidence>
<keyword evidence="3" id="KW-1003">Cell membrane</keyword>
<dbReference type="Pfam" id="PF00375">
    <property type="entry name" value="SDF"/>
    <property type="match status" value="1"/>
</dbReference>
<dbReference type="PANTHER" id="PTHR42865:SF7">
    <property type="entry name" value="PROTON_GLUTAMATE-ASPARTATE SYMPORTER"/>
    <property type="match status" value="1"/>
</dbReference>
<dbReference type="STRING" id="112901.SAMN04488500_12339"/>
<keyword evidence="10" id="KW-1185">Reference proteome</keyword>
<evidence type="ECO:0000256" key="7">
    <source>
        <dbReference type="ARBA" id="ARBA00023136"/>
    </source>
</evidence>
<dbReference type="PRINTS" id="PR00173">
    <property type="entry name" value="EDTRNSPORT"/>
</dbReference>
<dbReference type="OrthoDB" id="9768885at2"/>
<feature type="transmembrane region" description="Helical" evidence="8">
    <location>
        <begin position="78"/>
        <end position="98"/>
    </location>
</feature>
<dbReference type="PANTHER" id="PTHR42865">
    <property type="entry name" value="PROTON/GLUTAMATE-ASPARTATE SYMPORTER"/>
    <property type="match status" value="1"/>
</dbReference>
<dbReference type="EMBL" id="FWXI01000023">
    <property type="protein sequence ID" value="SMD07648.1"/>
    <property type="molecule type" value="Genomic_DNA"/>
</dbReference>
<dbReference type="GO" id="GO:0006835">
    <property type="term" value="P:dicarboxylic acid transport"/>
    <property type="evidence" value="ECO:0007669"/>
    <property type="project" value="UniProtKB-ARBA"/>
</dbReference>
<dbReference type="FunFam" id="1.10.3860.10:FF:000001">
    <property type="entry name" value="C4-dicarboxylate transport protein"/>
    <property type="match status" value="1"/>
</dbReference>
<name>A0A1W2EEX7_9FIRM</name>
<accession>A0A1W2EEX7</accession>
<evidence type="ECO:0000313" key="10">
    <source>
        <dbReference type="Proteomes" id="UP000192738"/>
    </source>
</evidence>
<dbReference type="InterPro" id="IPR036458">
    <property type="entry name" value="Na:dicarbo_symporter_sf"/>
</dbReference>
<proteinExistence type="predicted"/>
<keyword evidence="7 8" id="KW-0472">Membrane</keyword>
<keyword evidence="2" id="KW-0813">Transport</keyword>
<dbReference type="SUPFAM" id="SSF118215">
    <property type="entry name" value="Proton glutamate symport protein"/>
    <property type="match status" value="1"/>
</dbReference>
<evidence type="ECO:0000313" key="9">
    <source>
        <dbReference type="EMBL" id="SMD07648.1"/>
    </source>
</evidence>
<feature type="transmembrane region" description="Helical" evidence="8">
    <location>
        <begin position="141"/>
        <end position="158"/>
    </location>
</feature>
<sequence length="406" mass="42316">MHLSNKILIGLILGVVAGLIAGPESLAFIKQWVAPIGTLFINLIKMIIVPLVFASLVVGASSLGDVKKLGRIGGKTIVFYLATTAVAVTIGIVMSQLMNPGIGLKLPANAVYKGKEAPSIMDVFVNIVPTNPIKAMESGDMLQIIVFALFVGIGITLVGQRAKPVESFFDGLAEVTYKIVNVIMSVAPYGVFALILPVVAANGPKVLIPLAKVIAAVYIGCLLHMALTYSGCVSILGRMSPLKFFKGILPAQLIAFSTCSSAATLPVTMKNTQENLGVSKEVSSFVLPLGATINMDGTAIYQGVCALFVAQVYGVDLSLSQMIIIVLTGTLASIGTAGVPGAGLIMLTLTLQSVNLPIEGIALIAGIDRVLDMARTTVNITGDAVASVYIQQSEDQALNKNSSISV</sequence>
<evidence type="ECO:0000256" key="4">
    <source>
        <dbReference type="ARBA" id="ARBA00022692"/>
    </source>
</evidence>
<gene>
    <name evidence="9" type="ORF">SAMN04488500_12339</name>
</gene>
<evidence type="ECO:0000256" key="2">
    <source>
        <dbReference type="ARBA" id="ARBA00022448"/>
    </source>
</evidence>
<evidence type="ECO:0000256" key="5">
    <source>
        <dbReference type="ARBA" id="ARBA00022847"/>
    </source>
</evidence>
<evidence type="ECO:0000256" key="8">
    <source>
        <dbReference type="SAM" id="Phobius"/>
    </source>
</evidence>
<feature type="transmembrane region" description="Helical" evidence="8">
    <location>
        <begin position="43"/>
        <end position="66"/>
    </location>
</feature>
<keyword evidence="5" id="KW-0769">Symport</keyword>
<evidence type="ECO:0000256" key="3">
    <source>
        <dbReference type="ARBA" id="ARBA00022475"/>
    </source>
</evidence>
<dbReference type="RefSeq" id="WP_084577772.1">
    <property type="nucleotide sequence ID" value="NZ_CP155572.1"/>
</dbReference>
<dbReference type="Proteomes" id="UP000192738">
    <property type="component" value="Unassembled WGS sequence"/>
</dbReference>
<reference evidence="9 10" key="1">
    <citation type="submission" date="2017-04" db="EMBL/GenBank/DDBJ databases">
        <authorList>
            <person name="Afonso C.L."/>
            <person name="Miller P.J."/>
            <person name="Scott M.A."/>
            <person name="Spackman E."/>
            <person name="Goraichik I."/>
            <person name="Dimitrov K.M."/>
            <person name="Suarez D.L."/>
            <person name="Swayne D.E."/>
        </authorList>
    </citation>
    <scope>NUCLEOTIDE SEQUENCE [LARGE SCALE GENOMIC DNA]</scope>
    <source>
        <strain evidence="9 10">DSM 5090</strain>
    </source>
</reference>
<keyword evidence="6 8" id="KW-1133">Transmembrane helix</keyword>